<keyword evidence="3" id="KW-1185">Reference proteome</keyword>
<dbReference type="EMBL" id="FUZQ01000004">
    <property type="protein sequence ID" value="SKC67150.1"/>
    <property type="molecule type" value="Genomic_DNA"/>
</dbReference>
<feature type="transmembrane region" description="Helical" evidence="1">
    <location>
        <begin position="44"/>
        <end position="66"/>
    </location>
</feature>
<sequence length="270" mass="27816">MTAVDTAPPAHDAVAPTLRGATAPPLARLVDVELRKVRDTRAGAWLLATIAFVVVAMIAAGTAWGVNATASFGSFVSVQVMPMQLLLPMVAVLAVTGEWSQRGALTTFALVPRRGRVVAAKALAVLLVTLAATALSVAVAAVGVLVGGALHDVPVAWDLTADQAARALLIHVVSVAVGFGLGVLIRSSAPGLVAYLGFVLVAPMLSAIAASYVAWWASHGLWLDLPTTLQAFSAPQVTGESWAQLGTSTLLWVGVPLAVGLRGLLRTEIR</sequence>
<evidence type="ECO:0000256" key="1">
    <source>
        <dbReference type="SAM" id="Phobius"/>
    </source>
</evidence>
<organism evidence="2 3">
    <name type="scientific">Krasilnikoviella flava</name>
    <dbReference type="NCBI Taxonomy" id="526729"/>
    <lineage>
        <taxon>Bacteria</taxon>
        <taxon>Bacillati</taxon>
        <taxon>Actinomycetota</taxon>
        <taxon>Actinomycetes</taxon>
        <taxon>Micrococcales</taxon>
        <taxon>Promicromonosporaceae</taxon>
        <taxon>Krasilnikoviella</taxon>
    </lineage>
</organism>
<feature type="transmembrane region" description="Helical" evidence="1">
    <location>
        <begin position="242"/>
        <end position="265"/>
    </location>
</feature>
<protein>
    <recommendedName>
        <fullName evidence="4">ABC-2 family transporter protein</fullName>
    </recommendedName>
</protein>
<feature type="transmembrane region" description="Helical" evidence="1">
    <location>
        <begin position="192"/>
        <end position="217"/>
    </location>
</feature>
<reference evidence="2 3" key="1">
    <citation type="submission" date="2017-02" db="EMBL/GenBank/DDBJ databases">
        <authorList>
            <person name="Peterson S.W."/>
        </authorList>
    </citation>
    <scope>NUCLEOTIDE SEQUENCE [LARGE SCALE GENOMIC DNA]</scope>
    <source>
        <strain evidence="2 3">DSM 21481</strain>
    </source>
</reference>
<evidence type="ECO:0000313" key="3">
    <source>
        <dbReference type="Proteomes" id="UP000189777"/>
    </source>
</evidence>
<dbReference type="AlphaFoldDB" id="A0A1T5KU26"/>
<keyword evidence="1" id="KW-0812">Transmembrane</keyword>
<dbReference type="OrthoDB" id="3822725at2"/>
<dbReference type="STRING" id="526729.SAMN04324258_2415"/>
<gene>
    <name evidence="2" type="ORF">SAMN04324258_2415</name>
</gene>
<dbReference type="RefSeq" id="WP_079574731.1">
    <property type="nucleotide sequence ID" value="NZ_FUZQ01000004.1"/>
</dbReference>
<evidence type="ECO:0000313" key="2">
    <source>
        <dbReference type="EMBL" id="SKC67150.1"/>
    </source>
</evidence>
<keyword evidence="1" id="KW-0472">Membrane</keyword>
<proteinExistence type="predicted"/>
<feature type="transmembrane region" description="Helical" evidence="1">
    <location>
        <begin position="72"/>
        <end position="95"/>
    </location>
</feature>
<dbReference type="Proteomes" id="UP000189777">
    <property type="component" value="Unassembled WGS sequence"/>
</dbReference>
<keyword evidence="1" id="KW-1133">Transmembrane helix</keyword>
<accession>A0A1T5KU26</accession>
<feature type="transmembrane region" description="Helical" evidence="1">
    <location>
        <begin position="167"/>
        <end position="185"/>
    </location>
</feature>
<feature type="transmembrane region" description="Helical" evidence="1">
    <location>
        <begin position="123"/>
        <end position="147"/>
    </location>
</feature>
<evidence type="ECO:0008006" key="4">
    <source>
        <dbReference type="Google" id="ProtNLM"/>
    </source>
</evidence>
<name>A0A1T5KU26_9MICO</name>